<dbReference type="PRINTS" id="PR00724">
    <property type="entry name" value="CRBOXYPTASEC"/>
</dbReference>
<dbReference type="InterPro" id="IPR029058">
    <property type="entry name" value="AB_hydrolase_fold"/>
</dbReference>
<dbReference type="Pfam" id="PF00450">
    <property type="entry name" value="Peptidase_S10"/>
    <property type="match status" value="1"/>
</dbReference>
<dbReference type="InterPro" id="IPR033124">
    <property type="entry name" value="Ser_caboxypep_his_AS"/>
</dbReference>
<dbReference type="AlphaFoldDB" id="A0A7S2RMX7"/>
<reference evidence="3" key="1">
    <citation type="submission" date="2021-01" db="EMBL/GenBank/DDBJ databases">
        <authorList>
            <person name="Corre E."/>
            <person name="Pelletier E."/>
            <person name="Niang G."/>
            <person name="Scheremetjew M."/>
            <person name="Finn R."/>
            <person name="Kale V."/>
            <person name="Holt S."/>
            <person name="Cochrane G."/>
            <person name="Meng A."/>
            <person name="Brown T."/>
            <person name="Cohen L."/>
        </authorList>
    </citation>
    <scope>NUCLEOTIDE SEQUENCE</scope>
    <source>
        <strain evidence="3">NY070348D</strain>
    </source>
</reference>
<keyword evidence="2" id="KW-0378">Hydrolase</keyword>
<gene>
    <name evidence="3" type="ORF">QSP1433_LOCUS5181</name>
</gene>
<dbReference type="EMBL" id="HBHK01008357">
    <property type="protein sequence ID" value="CAD9675733.1"/>
    <property type="molecule type" value="Transcribed_RNA"/>
</dbReference>
<evidence type="ECO:0000313" key="3">
    <source>
        <dbReference type="EMBL" id="CAD9675733.1"/>
    </source>
</evidence>
<dbReference type="InterPro" id="IPR001563">
    <property type="entry name" value="Peptidase_S10"/>
</dbReference>
<dbReference type="GO" id="GO:0006508">
    <property type="term" value="P:proteolysis"/>
    <property type="evidence" value="ECO:0007669"/>
    <property type="project" value="UniProtKB-KW"/>
</dbReference>
<name>A0A7S2RMX7_9STRA</name>
<evidence type="ECO:0000256" key="1">
    <source>
        <dbReference type="ARBA" id="ARBA00009431"/>
    </source>
</evidence>
<sequence>MDRVYQLPGWDRELPSKMYAGFLDGGSKVEQGQEFHMKYHYVFMESENDPENDPVLLWTNGGPGSSSLFGFTTEVGPFQLSSDSMKTESFKRTGVPTLFRNNYTWTKRANLLIMSGPAPVSFSYCYPAGQSGSGADCGYWNDTTTARANFHFLESFFKRFSRFQDNELYLSGESYAGVYILTLVREILNHKDSFTRKAIRGMAVGDGCMGNKLACHDEGTEVPPMFNRAKADFLCGHGQGSARLCRKIPYACPHNATHESAHCKLLVAELLAQVTEGYSHYDLYDECYWKDEDNMDTKPYPCGGDEALKAWVDRPEVRDALHVAQDNLFVNGDGTGLRYHQSEENVTQIYIDLLDTPNFRTLVYNGDVDASENGFVQQYWIEDLREAGFFEWEVDQQTSEWKAWTLDGKKKVVGYVSRYKGDFSFLSIRGAGHMVPLTKPKAALEMITRFLKNERWASYNP</sequence>
<dbReference type="Gene3D" id="3.40.50.1820">
    <property type="entry name" value="alpha/beta hydrolase"/>
    <property type="match status" value="1"/>
</dbReference>
<organism evidence="3">
    <name type="scientific">Mucochytrium quahogii</name>
    <dbReference type="NCBI Taxonomy" id="96639"/>
    <lineage>
        <taxon>Eukaryota</taxon>
        <taxon>Sar</taxon>
        <taxon>Stramenopiles</taxon>
        <taxon>Bigyra</taxon>
        <taxon>Labyrinthulomycetes</taxon>
        <taxon>Thraustochytrida</taxon>
        <taxon>Thraustochytriidae</taxon>
        <taxon>Mucochytrium</taxon>
    </lineage>
</organism>
<keyword evidence="2" id="KW-0645">Protease</keyword>
<keyword evidence="2" id="KW-0121">Carboxypeptidase</keyword>
<dbReference type="PANTHER" id="PTHR11802:SF201">
    <property type="entry name" value="CARBOXYPEPTIDASE"/>
    <property type="match status" value="1"/>
</dbReference>
<evidence type="ECO:0000256" key="2">
    <source>
        <dbReference type="RuleBase" id="RU361156"/>
    </source>
</evidence>
<proteinExistence type="inferred from homology"/>
<dbReference type="SUPFAM" id="SSF53474">
    <property type="entry name" value="alpha/beta-Hydrolases"/>
    <property type="match status" value="1"/>
</dbReference>
<dbReference type="PROSITE" id="PS00560">
    <property type="entry name" value="CARBOXYPEPT_SER_HIS"/>
    <property type="match status" value="1"/>
</dbReference>
<dbReference type="GO" id="GO:0004185">
    <property type="term" value="F:serine-type carboxypeptidase activity"/>
    <property type="evidence" value="ECO:0007669"/>
    <property type="project" value="UniProtKB-UniRule"/>
</dbReference>
<protein>
    <recommendedName>
        <fullName evidence="2">Carboxypeptidase</fullName>
        <ecNumber evidence="2">3.4.16.-</ecNumber>
    </recommendedName>
</protein>
<dbReference type="EC" id="3.4.16.-" evidence="2"/>
<dbReference type="PROSITE" id="PS00131">
    <property type="entry name" value="CARBOXYPEPT_SER_SER"/>
    <property type="match status" value="1"/>
</dbReference>
<accession>A0A7S2RMX7</accession>
<dbReference type="PANTHER" id="PTHR11802">
    <property type="entry name" value="SERINE PROTEASE FAMILY S10 SERINE CARBOXYPEPTIDASE"/>
    <property type="match status" value="1"/>
</dbReference>
<dbReference type="InterPro" id="IPR018202">
    <property type="entry name" value="Ser_caboxypep_ser_AS"/>
</dbReference>
<comment type="similarity">
    <text evidence="1 2">Belongs to the peptidase S10 family.</text>
</comment>